<name>R7U2M1_CAPTE</name>
<dbReference type="EMBL" id="AMQN01009753">
    <property type="status" value="NOT_ANNOTATED_CDS"/>
    <property type="molecule type" value="Genomic_DNA"/>
</dbReference>
<dbReference type="EnsemblMetazoa" id="CapteT97458">
    <property type="protein sequence ID" value="CapteP97458"/>
    <property type="gene ID" value="CapteG97458"/>
</dbReference>
<accession>R7U2M1</accession>
<reference evidence="3" key="3">
    <citation type="submission" date="2015-06" db="UniProtKB">
        <authorList>
            <consortium name="EnsemblMetazoa"/>
        </authorList>
    </citation>
    <scope>IDENTIFICATION</scope>
</reference>
<evidence type="ECO:0000313" key="3">
    <source>
        <dbReference type="EnsemblMetazoa" id="CapteP97458"/>
    </source>
</evidence>
<evidence type="ECO:0000313" key="2">
    <source>
        <dbReference type="EMBL" id="ELU00128.1"/>
    </source>
</evidence>
<dbReference type="HOGENOM" id="CLU_2471227_0_0_1"/>
<dbReference type="Proteomes" id="UP000014760">
    <property type="component" value="Unassembled WGS sequence"/>
</dbReference>
<evidence type="ECO:0000313" key="4">
    <source>
        <dbReference type="Proteomes" id="UP000014760"/>
    </source>
</evidence>
<dbReference type="OrthoDB" id="10057678at2759"/>
<reference evidence="4" key="1">
    <citation type="submission" date="2012-12" db="EMBL/GenBank/DDBJ databases">
        <authorList>
            <person name="Hellsten U."/>
            <person name="Grimwood J."/>
            <person name="Chapman J.A."/>
            <person name="Shapiro H."/>
            <person name="Aerts A."/>
            <person name="Otillar R.P."/>
            <person name="Terry A.Y."/>
            <person name="Boore J.L."/>
            <person name="Simakov O."/>
            <person name="Marletaz F."/>
            <person name="Cho S.-J."/>
            <person name="Edsinger-Gonzales E."/>
            <person name="Havlak P."/>
            <person name="Kuo D.-H."/>
            <person name="Larsson T."/>
            <person name="Lv J."/>
            <person name="Arendt D."/>
            <person name="Savage R."/>
            <person name="Osoegawa K."/>
            <person name="de Jong P."/>
            <person name="Lindberg D.R."/>
            <person name="Seaver E.C."/>
            <person name="Weisblat D.A."/>
            <person name="Putnam N.H."/>
            <person name="Grigoriev I.V."/>
            <person name="Rokhsar D.S."/>
        </authorList>
    </citation>
    <scope>NUCLEOTIDE SEQUENCE</scope>
    <source>
        <strain evidence="4">I ESC-2004</strain>
    </source>
</reference>
<gene>
    <name evidence="2" type="ORF">CAPTEDRAFT_97458</name>
</gene>
<reference evidence="2 4" key="2">
    <citation type="journal article" date="2013" name="Nature">
        <title>Insights into bilaterian evolution from three spiralian genomes.</title>
        <authorList>
            <person name="Simakov O."/>
            <person name="Marletaz F."/>
            <person name="Cho S.J."/>
            <person name="Edsinger-Gonzales E."/>
            <person name="Havlak P."/>
            <person name="Hellsten U."/>
            <person name="Kuo D.H."/>
            <person name="Larsson T."/>
            <person name="Lv J."/>
            <person name="Arendt D."/>
            <person name="Savage R."/>
            <person name="Osoegawa K."/>
            <person name="de Jong P."/>
            <person name="Grimwood J."/>
            <person name="Chapman J.A."/>
            <person name="Shapiro H."/>
            <person name="Aerts A."/>
            <person name="Otillar R.P."/>
            <person name="Terry A.Y."/>
            <person name="Boore J.L."/>
            <person name="Grigoriev I.V."/>
            <person name="Lindberg D.R."/>
            <person name="Seaver E.C."/>
            <person name="Weisblat D.A."/>
            <person name="Putnam N.H."/>
            <person name="Rokhsar D.S."/>
        </authorList>
    </citation>
    <scope>NUCLEOTIDE SEQUENCE</scope>
    <source>
        <strain evidence="2 4">I ESC-2004</strain>
    </source>
</reference>
<organism evidence="2">
    <name type="scientific">Capitella teleta</name>
    <name type="common">Polychaete worm</name>
    <dbReference type="NCBI Taxonomy" id="283909"/>
    <lineage>
        <taxon>Eukaryota</taxon>
        <taxon>Metazoa</taxon>
        <taxon>Spiralia</taxon>
        <taxon>Lophotrochozoa</taxon>
        <taxon>Annelida</taxon>
        <taxon>Polychaeta</taxon>
        <taxon>Sedentaria</taxon>
        <taxon>Scolecida</taxon>
        <taxon>Capitellidae</taxon>
        <taxon>Capitella</taxon>
    </lineage>
</organism>
<dbReference type="OMA" id="NHTMANI"/>
<protein>
    <recommendedName>
        <fullName evidence="1">Integrase zinc-binding domain-containing protein</fullName>
    </recommendedName>
</protein>
<keyword evidence="4" id="KW-1185">Reference proteome</keyword>
<dbReference type="InterPro" id="IPR041588">
    <property type="entry name" value="Integrase_H2C2"/>
</dbReference>
<dbReference type="PANTHER" id="PTHR47331">
    <property type="entry name" value="PHD-TYPE DOMAIN-CONTAINING PROTEIN"/>
    <property type="match status" value="1"/>
</dbReference>
<dbReference type="STRING" id="283909.R7U2M1"/>
<feature type="domain" description="Integrase zinc-binding" evidence="1">
    <location>
        <begin position="2"/>
        <end position="38"/>
    </location>
</feature>
<dbReference type="AlphaFoldDB" id="R7U2M1"/>
<dbReference type="Pfam" id="PF17921">
    <property type="entry name" value="Integrase_H2C2"/>
    <property type="match status" value="1"/>
</dbReference>
<proteinExistence type="predicted"/>
<sequence>MGANDVLYRLRQQYWVIGGKKTVKSCLSSCRRCREQNARPLVQEIAPLPIERLESCHPFQFVGIDYFGLFLCKVRRIRVKRYGCIFVC</sequence>
<evidence type="ECO:0000259" key="1">
    <source>
        <dbReference type="Pfam" id="PF17921"/>
    </source>
</evidence>
<dbReference type="EMBL" id="KB306133">
    <property type="protein sequence ID" value="ELU00128.1"/>
    <property type="molecule type" value="Genomic_DNA"/>
</dbReference>